<dbReference type="InterPro" id="IPR008969">
    <property type="entry name" value="CarboxyPept-like_regulatory"/>
</dbReference>
<organism evidence="1 2">
    <name type="scientific">Arcicella aquatica</name>
    <dbReference type="NCBI Taxonomy" id="217141"/>
    <lineage>
        <taxon>Bacteria</taxon>
        <taxon>Pseudomonadati</taxon>
        <taxon>Bacteroidota</taxon>
        <taxon>Cytophagia</taxon>
        <taxon>Cytophagales</taxon>
        <taxon>Flectobacillaceae</taxon>
        <taxon>Arcicella</taxon>
    </lineage>
</organism>
<name>A0ABU5QSQ2_9BACT</name>
<accession>A0ABU5QSQ2</accession>
<proteinExistence type="predicted"/>
<gene>
    <name evidence="1" type="ORF">VB264_18750</name>
</gene>
<dbReference type="SUPFAM" id="SSF49464">
    <property type="entry name" value="Carboxypeptidase regulatory domain-like"/>
    <property type="match status" value="1"/>
</dbReference>
<dbReference type="RefSeq" id="WP_323251819.1">
    <property type="nucleotide sequence ID" value="NZ_JAYFUL010000038.1"/>
</dbReference>
<evidence type="ECO:0000313" key="1">
    <source>
        <dbReference type="EMBL" id="MEA5259844.1"/>
    </source>
</evidence>
<reference evidence="1 2" key="1">
    <citation type="submission" date="2023-12" db="EMBL/GenBank/DDBJ databases">
        <title>Novel species of the genus Arcicella isolated from rivers.</title>
        <authorList>
            <person name="Lu H."/>
        </authorList>
    </citation>
    <scope>NUCLEOTIDE SEQUENCE [LARGE SCALE GENOMIC DNA]</scope>
    <source>
        <strain evidence="1 2">LMG 21963</strain>
    </source>
</reference>
<evidence type="ECO:0000313" key="2">
    <source>
        <dbReference type="Proteomes" id="UP001304671"/>
    </source>
</evidence>
<comment type="caution">
    <text evidence="1">The sequence shown here is derived from an EMBL/GenBank/DDBJ whole genome shotgun (WGS) entry which is preliminary data.</text>
</comment>
<protein>
    <recommendedName>
        <fullName evidence="3">Carboxypeptidase-like protein</fullName>
    </recommendedName>
</protein>
<sequence>MKRLLIICLVFSVSIISLYSQNITIKGRVITEDLEISPYTQIVINDTVKVDKTNLNGYFQIDIPISVKKILFMNIGMELASIELVDKCDEVEVIMMLSCTDDFITLKRVDRHRKKRFRKLPELHKEAFEKGIFKTAKACYRHEFIPYYEKK</sequence>
<dbReference type="Proteomes" id="UP001304671">
    <property type="component" value="Unassembled WGS sequence"/>
</dbReference>
<keyword evidence="2" id="KW-1185">Reference proteome</keyword>
<dbReference type="EMBL" id="JAYFUL010000038">
    <property type="protein sequence ID" value="MEA5259844.1"/>
    <property type="molecule type" value="Genomic_DNA"/>
</dbReference>
<evidence type="ECO:0008006" key="3">
    <source>
        <dbReference type="Google" id="ProtNLM"/>
    </source>
</evidence>